<dbReference type="Gene3D" id="3.40.50.2000">
    <property type="entry name" value="Glycogen Phosphorylase B"/>
    <property type="match status" value="2"/>
</dbReference>
<dbReference type="InterPro" id="IPR001296">
    <property type="entry name" value="Glyco_trans_1"/>
</dbReference>
<sequence length="318" mass="35433">MNNKIARVLISGGRETGGLESFAQALAIGFRELDIDAEVMSPFELAKSIRLLRDPTILKIFSTTSVFLAPISKNAICVAHGFPRIDGQGKFKFLGILISLFFASKFSKLVSVSNYVAVHLRAIFNIKSNSVIKNPLTKIFLNSEARNSERKLITYVGRLHSVKNVDKIIDPILDFLSEEPELQFHIVGSGELEGQLRKKINRFNDRVIFHGSQNQDFILSILQKTKVFISGCETEALGLCYMEALSQGCNVLMPASGGGLDIDLSLIEKRIFLFELNFSPSFIKRQLQKAYSINCQPWDAGLFAPKVIAKAYLDVAMH</sequence>
<dbReference type="Proteomes" id="UP000653343">
    <property type="component" value="Unassembled WGS sequence"/>
</dbReference>
<dbReference type="RefSeq" id="WP_189355925.1">
    <property type="nucleotide sequence ID" value="NZ_BMYU01000002.1"/>
</dbReference>
<keyword evidence="3" id="KW-1185">Reference proteome</keyword>
<gene>
    <name evidence="2" type="ORF">GCM10010946_09690</name>
</gene>
<comment type="caution">
    <text evidence="2">The sequence shown here is derived from an EMBL/GenBank/DDBJ whole genome shotgun (WGS) entry which is preliminary data.</text>
</comment>
<evidence type="ECO:0000313" key="2">
    <source>
        <dbReference type="EMBL" id="GGX34531.1"/>
    </source>
</evidence>
<evidence type="ECO:0000259" key="1">
    <source>
        <dbReference type="Pfam" id="PF00534"/>
    </source>
</evidence>
<accession>A0ABQ2XUL7</accession>
<dbReference type="Pfam" id="PF00534">
    <property type="entry name" value="Glycos_transf_1"/>
    <property type="match status" value="1"/>
</dbReference>
<reference evidence="3" key="1">
    <citation type="journal article" date="2019" name="Int. J. Syst. Evol. Microbiol.">
        <title>The Global Catalogue of Microorganisms (GCM) 10K type strain sequencing project: providing services to taxonomists for standard genome sequencing and annotation.</title>
        <authorList>
            <consortium name="The Broad Institute Genomics Platform"/>
            <consortium name="The Broad Institute Genome Sequencing Center for Infectious Disease"/>
            <person name="Wu L."/>
            <person name="Ma J."/>
        </authorList>
    </citation>
    <scope>NUCLEOTIDE SEQUENCE [LARGE SCALE GENOMIC DNA]</scope>
    <source>
        <strain evidence="3">KCTC 23917</strain>
    </source>
</reference>
<name>A0ABQ2XUL7_9BURK</name>
<dbReference type="InterPro" id="IPR050194">
    <property type="entry name" value="Glycosyltransferase_grp1"/>
</dbReference>
<proteinExistence type="predicted"/>
<dbReference type="SUPFAM" id="SSF53756">
    <property type="entry name" value="UDP-Glycosyltransferase/glycogen phosphorylase"/>
    <property type="match status" value="1"/>
</dbReference>
<dbReference type="CDD" id="cd03801">
    <property type="entry name" value="GT4_PimA-like"/>
    <property type="match status" value="1"/>
</dbReference>
<protein>
    <recommendedName>
        <fullName evidence="1">Glycosyl transferase family 1 domain-containing protein</fullName>
    </recommendedName>
</protein>
<dbReference type="PANTHER" id="PTHR45947:SF3">
    <property type="entry name" value="SULFOQUINOVOSYL TRANSFERASE SQD2"/>
    <property type="match status" value="1"/>
</dbReference>
<organism evidence="2 3">
    <name type="scientific">Undibacterium squillarum</name>
    <dbReference type="NCBI Taxonomy" id="1131567"/>
    <lineage>
        <taxon>Bacteria</taxon>
        <taxon>Pseudomonadati</taxon>
        <taxon>Pseudomonadota</taxon>
        <taxon>Betaproteobacteria</taxon>
        <taxon>Burkholderiales</taxon>
        <taxon>Oxalobacteraceae</taxon>
        <taxon>Undibacterium</taxon>
    </lineage>
</organism>
<dbReference type="EMBL" id="BMYU01000002">
    <property type="protein sequence ID" value="GGX34531.1"/>
    <property type="molecule type" value="Genomic_DNA"/>
</dbReference>
<dbReference type="PANTHER" id="PTHR45947">
    <property type="entry name" value="SULFOQUINOVOSYL TRANSFERASE SQD2"/>
    <property type="match status" value="1"/>
</dbReference>
<feature type="domain" description="Glycosyl transferase family 1" evidence="1">
    <location>
        <begin position="142"/>
        <end position="260"/>
    </location>
</feature>
<evidence type="ECO:0000313" key="3">
    <source>
        <dbReference type="Proteomes" id="UP000653343"/>
    </source>
</evidence>